<dbReference type="EMBL" id="CACRXK020000516">
    <property type="protein sequence ID" value="CAB3982555.1"/>
    <property type="molecule type" value="Genomic_DNA"/>
</dbReference>
<gene>
    <name evidence="1" type="ORF">PACLA_8A013146</name>
</gene>
<organism evidence="1 2">
    <name type="scientific">Paramuricea clavata</name>
    <name type="common">Red gorgonian</name>
    <name type="synonym">Violescent sea-whip</name>
    <dbReference type="NCBI Taxonomy" id="317549"/>
    <lineage>
        <taxon>Eukaryota</taxon>
        <taxon>Metazoa</taxon>
        <taxon>Cnidaria</taxon>
        <taxon>Anthozoa</taxon>
        <taxon>Octocorallia</taxon>
        <taxon>Malacalcyonacea</taxon>
        <taxon>Plexauridae</taxon>
        <taxon>Paramuricea</taxon>
    </lineage>
</organism>
<evidence type="ECO:0000313" key="1">
    <source>
        <dbReference type="EMBL" id="CAB3982555.1"/>
    </source>
</evidence>
<reference evidence="1" key="1">
    <citation type="submission" date="2020-04" db="EMBL/GenBank/DDBJ databases">
        <authorList>
            <person name="Alioto T."/>
            <person name="Alioto T."/>
            <person name="Gomez Garrido J."/>
        </authorList>
    </citation>
    <scope>NUCLEOTIDE SEQUENCE</scope>
    <source>
        <strain evidence="1">A484AB</strain>
    </source>
</reference>
<keyword evidence="2" id="KW-1185">Reference proteome</keyword>
<accession>A0A7D9DCN2</accession>
<comment type="caution">
    <text evidence="1">The sequence shown here is derived from an EMBL/GenBank/DDBJ whole genome shotgun (WGS) entry which is preliminary data.</text>
</comment>
<evidence type="ECO:0000313" key="2">
    <source>
        <dbReference type="Proteomes" id="UP001152795"/>
    </source>
</evidence>
<protein>
    <submittedName>
        <fullName evidence="1">Uncharacterized protein</fullName>
    </submittedName>
</protein>
<sequence>MSSNSESDSDSGTRNGESDIDFAQEDLEEVFNNDMEPLATEDEARVYAEQVTLEEQQQQELMRRFSGEVSLDSWCKCSFCSLNHVVNMEECRCCTEMEEFMQKVSSYSPDNSEQGNCVTEHSGFDEVCLKQWVLEVAGISLKNKN</sequence>
<name>A0A7D9DCN2_PARCT</name>
<proteinExistence type="predicted"/>
<dbReference type="AlphaFoldDB" id="A0A7D9DCN2"/>
<dbReference type="Proteomes" id="UP001152795">
    <property type="component" value="Unassembled WGS sequence"/>
</dbReference>